<dbReference type="EMBL" id="GG662720">
    <property type="protein sequence ID" value="EWS74915.1"/>
    <property type="molecule type" value="Genomic_DNA"/>
</dbReference>
<dbReference type="InParanoid" id="W7X6B5"/>
<dbReference type="Proteomes" id="UP000009168">
    <property type="component" value="Unassembled WGS sequence"/>
</dbReference>
<dbReference type="AlphaFoldDB" id="W7X6B5"/>
<organism evidence="1 2">
    <name type="scientific">Tetrahymena thermophila (strain SB210)</name>
    <dbReference type="NCBI Taxonomy" id="312017"/>
    <lineage>
        <taxon>Eukaryota</taxon>
        <taxon>Sar</taxon>
        <taxon>Alveolata</taxon>
        <taxon>Ciliophora</taxon>
        <taxon>Intramacronucleata</taxon>
        <taxon>Oligohymenophorea</taxon>
        <taxon>Hymenostomatida</taxon>
        <taxon>Tetrahymenina</taxon>
        <taxon>Tetrahymenidae</taxon>
        <taxon>Tetrahymena</taxon>
    </lineage>
</organism>
<keyword evidence="2" id="KW-1185">Reference proteome</keyword>
<reference evidence="2" key="1">
    <citation type="journal article" date="2006" name="PLoS Biol.">
        <title>Macronuclear genome sequence of the ciliate Tetrahymena thermophila, a model eukaryote.</title>
        <authorList>
            <person name="Eisen J.A."/>
            <person name="Coyne R.S."/>
            <person name="Wu M."/>
            <person name="Wu D."/>
            <person name="Thiagarajan M."/>
            <person name="Wortman J.R."/>
            <person name="Badger J.H."/>
            <person name="Ren Q."/>
            <person name="Amedeo P."/>
            <person name="Jones K.M."/>
            <person name="Tallon L.J."/>
            <person name="Delcher A.L."/>
            <person name="Salzberg S.L."/>
            <person name="Silva J.C."/>
            <person name="Haas B.J."/>
            <person name="Majoros W.H."/>
            <person name="Farzad M."/>
            <person name="Carlton J.M."/>
            <person name="Smith R.K. Jr."/>
            <person name="Garg J."/>
            <person name="Pearlman R.E."/>
            <person name="Karrer K.M."/>
            <person name="Sun L."/>
            <person name="Manning G."/>
            <person name="Elde N.C."/>
            <person name="Turkewitz A.P."/>
            <person name="Asai D.J."/>
            <person name="Wilkes D.E."/>
            <person name="Wang Y."/>
            <person name="Cai H."/>
            <person name="Collins K."/>
            <person name="Stewart B.A."/>
            <person name="Lee S.R."/>
            <person name="Wilamowska K."/>
            <person name="Weinberg Z."/>
            <person name="Ruzzo W.L."/>
            <person name="Wloga D."/>
            <person name="Gaertig J."/>
            <person name="Frankel J."/>
            <person name="Tsao C.-C."/>
            <person name="Gorovsky M.A."/>
            <person name="Keeling P.J."/>
            <person name="Waller R.F."/>
            <person name="Patron N.J."/>
            <person name="Cherry J.M."/>
            <person name="Stover N.A."/>
            <person name="Krieger C.J."/>
            <person name="del Toro C."/>
            <person name="Ryder H.F."/>
            <person name="Williamson S.C."/>
            <person name="Barbeau R.A."/>
            <person name="Hamilton E.P."/>
            <person name="Orias E."/>
        </authorList>
    </citation>
    <scope>NUCLEOTIDE SEQUENCE [LARGE SCALE GENOMIC DNA]</scope>
    <source>
        <strain evidence="2">SB210</strain>
    </source>
</reference>
<name>W7X6B5_TETTS</name>
<gene>
    <name evidence="1" type="ORF">TTHERM_000041559</name>
</gene>
<protein>
    <submittedName>
        <fullName evidence="1">Uncharacterized protein</fullName>
    </submittedName>
</protein>
<dbReference type="RefSeq" id="XP_012652628.1">
    <property type="nucleotide sequence ID" value="XM_012797174.1"/>
</dbReference>
<dbReference type="GeneID" id="24436955"/>
<evidence type="ECO:0000313" key="2">
    <source>
        <dbReference type="Proteomes" id="UP000009168"/>
    </source>
</evidence>
<evidence type="ECO:0000313" key="1">
    <source>
        <dbReference type="EMBL" id="EWS74915.1"/>
    </source>
</evidence>
<dbReference type="KEGG" id="tet:TTHERM_000041559"/>
<proteinExistence type="predicted"/>
<sequence length="144" mass="17853">MLIVKQEKQVARVLVMHYLIQFYLRNYKLLFKNGIKLNLKELLIQERVLETQKSYKSLIFNLGMTILQIQKEYRDFLKEFKIQMNQKNCIFIMEKIILLEKKDFNNLDQLFKTCKNYKNYQFQLIKIIKQVQMEWFLCRKDFRH</sequence>
<accession>W7X6B5</accession>